<name>A0A645IL31_9ZZZZ</name>
<evidence type="ECO:0000259" key="2">
    <source>
        <dbReference type="Pfam" id="PF03129"/>
    </source>
</evidence>
<dbReference type="EC" id="6.1.1.3" evidence="3"/>
<dbReference type="GO" id="GO:0004829">
    <property type="term" value="F:threonine-tRNA ligase activity"/>
    <property type="evidence" value="ECO:0007669"/>
    <property type="project" value="UniProtKB-EC"/>
</dbReference>
<dbReference type="InterPro" id="IPR045864">
    <property type="entry name" value="aa-tRNA-synth_II/BPL/LPL"/>
</dbReference>
<sequence>MNLPERFDLSYIGADGEKHRPVMLHRVVFGSMERFIGILTEHFGGAFPLWLAPVQVKIMTITDRADEAAQALKDKMHKAGLRAELDLRNEKIGFKVREAQMMKIPYMLVLGDREAAEGTVSIRTRKGETINGLTQEEMIERLLSESKARAMERNWEA</sequence>
<dbReference type="PANTHER" id="PTHR11451:SF44">
    <property type="entry name" value="THREONINE--TRNA LIGASE, CHLOROPLASTIC_MITOCHONDRIAL 2"/>
    <property type="match status" value="1"/>
</dbReference>
<organism evidence="3">
    <name type="scientific">bioreactor metagenome</name>
    <dbReference type="NCBI Taxonomy" id="1076179"/>
    <lineage>
        <taxon>unclassified sequences</taxon>
        <taxon>metagenomes</taxon>
        <taxon>ecological metagenomes</taxon>
    </lineage>
</organism>
<dbReference type="FunFam" id="3.40.50.800:FF:000001">
    <property type="entry name" value="Threonine--tRNA ligase"/>
    <property type="match status" value="1"/>
</dbReference>
<comment type="caution">
    <text evidence="3">The sequence shown here is derived from an EMBL/GenBank/DDBJ whole genome shotgun (WGS) entry which is preliminary data.</text>
</comment>
<accession>A0A645IL31</accession>
<dbReference type="CDD" id="cd00860">
    <property type="entry name" value="ThrRS_anticodon"/>
    <property type="match status" value="1"/>
</dbReference>
<dbReference type="PRINTS" id="PR01047">
    <property type="entry name" value="TRNASYNTHTHR"/>
</dbReference>
<evidence type="ECO:0000256" key="1">
    <source>
        <dbReference type="ARBA" id="ARBA00022917"/>
    </source>
</evidence>
<dbReference type="GO" id="GO:0006435">
    <property type="term" value="P:threonyl-tRNA aminoacylation"/>
    <property type="evidence" value="ECO:0007669"/>
    <property type="project" value="InterPro"/>
</dbReference>
<dbReference type="Pfam" id="PF03129">
    <property type="entry name" value="HGTP_anticodon"/>
    <property type="match status" value="1"/>
</dbReference>
<dbReference type="GO" id="GO:0005524">
    <property type="term" value="F:ATP binding"/>
    <property type="evidence" value="ECO:0007669"/>
    <property type="project" value="InterPro"/>
</dbReference>
<reference evidence="3" key="1">
    <citation type="submission" date="2019-08" db="EMBL/GenBank/DDBJ databases">
        <authorList>
            <person name="Kucharzyk K."/>
            <person name="Murdoch R.W."/>
            <person name="Higgins S."/>
            <person name="Loffler F."/>
        </authorList>
    </citation>
    <scope>NUCLEOTIDE SEQUENCE</scope>
</reference>
<dbReference type="SUPFAM" id="SSF55681">
    <property type="entry name" value="Class II aaRS and biotin synthetases"/>
    <property type="match status" value="1"/>
</dbReference>
<dbReference type="InterPro" id="IPR036621">
    <property type="entry name" value="Anticodon-bd_dom_sf"/>
</dbReference>
<keyword evidence="3" id="KW-0436">Ligase</keyword>
<dbReference type="PANTHER" id="PTHR11451">
    <property type="entry name" value="THREONINE-TRNA LIGASE"/>
    <property type="match status" value="1"/>
</dbReference>
<protein>
    <submittedName>
        <fullName evidence="3">Threonine--tRNA ligase</fullName>
        <ecNumber evidence="3">6.1.1.3</ecNumber>
    </submittedName>
</protein>
<gene>
    <name evidence="3" type="primary">thrS_40</name>
    <name evidence="3" type="ORF">SDC9_199629</name>
</gene>
<proteinExistence type="predicted"/>
<dbReference type="SUPFAM" id="SSF52954">
    <property type="entry name" value="Class II aaRS ABD-related"/>
    <property type="match status" value="1"/>
</dbReference>
<dbReference type="EMBL" id="VSSQ01117633">
    <property type="protein sequence ID" value="MPN51977.1"/>
    <property type="molecule type" value="Genomic_DNA"/>
</dbReference>
<keyword evidence="1" id="KW-0648">Protein biosynthesis</keyword>
<dbReference type="InterPro" id="IPR047246">
    <property type="entry name" value="ThrRS_anticodon"/>
</dbReference>
<dbReference type="InterPro" id="IPR004154">
    <property type="entry name" value="Anticodon-bd"/>
</dbReference>
<dbReference type="GO" id="GO:0005737">
    <property type="term" value="C:cytoplasm"/>
    <property type="evidence" value="ECO:0007669"/>
    <property type="project" value="InterPro"/>
</dbReference>
<evidence type="ECO:0000313" key="3">
    <source>
        <dbReference type="EMBL" id="MPN51977.1"/>
    </source>
</evidence>
<dbReference type="AlphaFoldDB" id="A0A645IL31"/>
<dbReference type="InterPro" id="IPR002320">
    <property type="entry name" value="Thr-tRNA-ligase_IIa"/>
</dbReference>
<dbReference type="Gene3D" id="3.40.50.800">
    <property type="entry name" value="Anticodon-binding domain"/>
    <property type="match status" value="1"/>
</dbReference>
<feature type="domain" description="Anticodon-binding" evidence="2">
    <location>
        <begin position="55"/>
        <end position="143"/>
    </location>
</feature>
<dbReference type="Gene3D" id="3.30.930.10">
    <property type="entry name" value="Bira Bifunctional Protein, Domain 2"/>
    <property type="match status" value="1"/>
</dbReference>